<evidence type="ECO:0000256" key="5">
    <source>
        <dbReference type="ARBA" id="ARBA00022655"/>
    </source>
</evidence>
<dbReference type="GO" id="GO:0005737">
    <property type="term" value="C:cytoplasm"/>
    <property type="evidence" value="ECO:0007669"/>
    <property type="project" value="TreeGrafter"/>
</dbReference>
<evidence type="ECO:0000256" key="10">
    <source>
        <dbReference type="RuleBase" id="RU362068"/>
    </source>
</evidence>
<dbReference type="GO" id="GO:0008677">
    <property type="term" value="F:2-dehydropantoate 2-reductase activity"/>
    <property type="evidence" value="ECO:0007669"/>
    <property type="project" value="UniProtKB-EC"/>
</dbReference>
<feature type="domain" description="Ketopantoate reductase C-terminal" evidence="12">
    <location>
        <begin position="172"/>
        <end position="289"/>
    </location>
</feature>
<keyword evidence="7 10" id="KW-0560">Oxidoreductase</keyword>
<organism evidence="13 14">
    <name type="scientific">Neiella litorisoli</name>
    <dbReference type="NCBI Taxonomy" id="2771431"/>
    <lineage>
        <taxon>Bacteria</taxon>
        <taxon>Pseudomonadati</taxon>
        <taxon>Pseudomonadota</taxon>
        <taxon>Gammaproteobacteria</taxon>
        <taxon>Alteromonadales</taxon>
        <taxon>Echinimonadaceae</taxon>
        <taxon>Neiella</taxon>
    </lineage>
</organism>
<dbReference type="InterPro" id="IPR013752">
    <property type="entry name" value="KPA_reductase"/>
</dbReference>
<protein>
    <recommendedName>
        <fullName evidence="4 10">2-dehydropantoate 2-reductase</fullName>
        <ecNumber evidence="3 10">1.1.1.169</ecNumber>
    </recommendedName>
    <alternativeName>
        <fullName evidence="8 10">Ketopantoate reductase</fullName>
    </alternativeName>
</protein>
<accession>A0A8J6QUC6</accession>
<reference evidence="13" key="1">
    <citation type="submission" date="2020-09" db="EMBL/GenBank/DDBJ databases">
        <title>A novel bacterium of genus Neiella, isolated from South China Sea.</title>
        <authorList>
            <person name="Huang H."/>
            <person name="Mo K."/>
            <person name="Hu Y."/>
        </authorList>
    </citation>
    <scope>NUCLEOTIDE SEQUENCE</scope>
    <source>
        <strain evidence="13">HB171785</strain>
    </source>
</reference>
<proteinExistence type="inferred from homology"/>
<sequence length="292" mass="31341">MNILISGAGAIGQLYGALFAAAGHQVSFYGANGPIAAAEYQLQQRDGTLLSWHSSDVQQPQIVIICTKAYQAESAVITLLAQQQLSPQTPVILLHNGLGPHEAIAARLAAKTPLILASSRQGALRMASKQVKHTGLGATDLGLLQGSSAMNESILALFQQSIGDCHWHQQVLQPLWHKLLINSVINPLTARDRVTNGELCGHQYQTELKQLCAEACQIAQACHIDIQPETLFQQVLNVAAATASNRSSMLQDVTAGRMTEIDYINGYLIKQAQRLGLACPAHQALVAQLTDS</sequence>
<gene>
    <name evidence="13" type="ORF">IC617_05180</name>
</gene>
<evidence type="ECO:0000259" key="12">
    <source>
        <dbReference type="Pfam" id="PF08546"/>
    </source>
</evidence>
<dbReference type="GO" id="GO:0015940">
    <property type="term" value="P:pantothenate biosynthetic process"/>
    <property type="evidence" value="ECO:0007669"/>
    <property type="project" value="UniProtKB-UniPathway"/>
</dbReference>
<evidence type="ECO:0000256" key="9">
    <source>
        <dbReference type="ARBA" id="ARBA00048793"/>
    </source>
</evidence>
<comment type="caution">
    <text evidence="13">The sequence shown here is derived from an EMBL/GenBank/DDBJ whole genome shotgun (WGS) entry which is preliminary data.</text>
</comment>
<dbReference type="InterPro" id="IPR013332">
    <property type="entry name" value="KPR_N"/>
</dbReference>
<dbReference type="Proteomes" id="UP000638014">
    <property type="component" value="Unassembled WGS sequence"/>
</dbReference>
<dbReference type="EMBL" id="JACXAF010000005">
    <property type="protein sequence ID" value="MBD1388813.1"/>
    <property type="molecule type" value="Genomic_DNA"/>
</dbReference>
<name>A0A8J6QUC6_9GAMM</name>
<evidence type="ECO:0000256" key="3">
    <source>
        <dbReference type="ARBA" id="ARBA00013014"/>
    </source>
</evidence>
<evidence type="ECO:0000256" key="8">
    <source>
        <dbReference type="ARBA" id="ARBA00032024"/>
    </source>
</evidence>
<dbReference type="EC" id="1.1.1.169" evidence="3 10"/>
<dbReference type="SUPFAM" id="SSF51735">
    <property type="entry name" value="NAD(P)-binding Rossmann-fold domains"/>
    <property type="match status" value="1"/>
</dbReference>
<dbReference type="SUPFAM" id="SSF48179">
    <property type="entry name" value="6-phosphogluconate dehydrogenase C-terminal domain-like"/>
    <property type="match status" value="1"/>
</dbReference>
<evidence type="ECO:0000256" key="4">
    <source>
        <dbReference type="ARBA" id="ARBA00019465"/>
    </source>
</evidence>
<dbReference type="AlphaFoldDB" id="A0A8J6QUC6"/>
<dbReference type="Gene3D" id="3.40.50.720">
    <property type="entry name" value="NAD(P)-binding Rossmann-like Domain"/>
    <property type="match status" value="1"/>
</dbReference>
<evidence type="ECO:0000313" key="13">
    <source>
        <dbReference type="EMBL" id="MBD1388813.1"/>
    </source>
</evidence>
<dbReference type="Gene3D" id="1.10.1040.10">
    <property type="entry name" value="N-(1-d-carboxylethyl)-l-norvaline Dehydrogenase, domain 2"/>
    <property type="match status" value="1"/>
</dbReference>
<dbReference type="Pfam" id="PF02558">
    <property type="entry name" value="ApbA"/>
    <property type="match status" value="1"/>
</dbReference>
<dbReference type="PANTHER" id="PTHR43765">
    <property type="entry name" value="2-DEHYDROPANTOATE 2-REDUCTASE-RELATED"/>
    <property type="match status" value="1"/>
</dbReference>
<comment type="function">
    <text evidence="10">Catalyzes the NADPH-dependent reduction of ketopantoate into pantoic acid.</text>
</comment>
<dbReference type="PANTHER" id="PTHR43765:SF2">
    <property type="entry name" value="2-DEHYDROPANTOATE 2-REDUCTASE"/>
    <property type="match status" value="1"/>
</dbReference>
<comment type="pathway">
    <text evidence="1 10">Cofactor biosynthesis; (R)-pantothenate biosynthesis; (R)-pantoate from 3-methyl-2-oxobutanoate: step 2/2.</text>
</comment>
<comment type="catalytic activity">
    <reaction evidence="9 10">
        <text>(R)-pantoate + NADP(+) = 2-dehydropantoate + NADPH + H(+)</text>
        <dbReference type="Rhea" id="RHEA:16233"/>
        <dbReference type="ChEBI" id="CHEBI:11561"/>
        <dbReference type="ChEBI" id="CHEBI:15378"/>
        <dbReference type="ChEBI" id="CHEBI:15980"/>
        <dbReference type="ChEBI" id="CHEBI:57783"/>
        <dbReference type="ChEBI" id="CHEBI:58349"/>
        <dbReference type="EC" id="1.1.1.169"/>
    </reaction>
</comment>
<dbReference type="InterPro" id="IPR013328">
    <property type="entry name" value="6PGD_dom2"/>
</dbReference>
<dbReference type="NCBIfam" id="TIGR00745">
    <property type="entry name" value="apbA_panE"/>
    <property type="match status" value="1"/>
</dbReference>
<evidence type="ECO:0000256" key="2">
    <source>
        <dbReference type="ARBA" id="ARBA00007870"/>
    </source>
</evidence>
<dbReference type="UniPathway" id="UPA00028">
    <property type="reaction ID" value="UER00004"/>
</dbReference>
<evidence type="ECO:0000256" key="7">
    <source>
        <dbReference type="ARBA" id="ARBA00023002"/>
    </source>
</evidence>
<dbReference type="InterPro" id="IPR008927">
    <property type="entry name" value="6-PGluconate_DH-like_C_sf"/>
</dbReference>
<keyword evidence="14" id="KW-1185">Reference proteome</keyword>
<evidence type="ECO:0000259" key="11">
    <source>
        <dbReference type="Pfam" id="PF02558"/>
    </source>
</evidence>
<dbReference type="InterPro" id="IPR036291">
    <property type="entry name" value="NAD(P)-bd_dom_sf"/>
</dbReference>
<keyword evidence="6 10" id="KW-0521">NADP</keyword>
<dbReference type="InterPro" id="IPR003710">
    <property type="entry name" value="ApbA"/>
</dbReference>
<comment type="similarity">
    <text evidence="2 10">Belongs to the ketopantoate reductase family.</text>
</comment>
<dbReference type="RefSeq" id="WP_191143918.1">
    <property type="nucleotide sequence ID" value="NZ_JACXAF010000005.1"/>
</dbReference>
<dbReference type="GO" id="GO:0050661">
    <property type="term" value="F:NADP binding"/>
    <property type="evidence" value="ECO:0007669"/>
    <property type="project" value="TreeGrafter"/>
</dbReference>
<evidence type="ECO:0000256" key="6">
    <source>
        <dbReference type="ARBA" id="ARBA00022857"/>
    </source>
</evidence>
<evidence type="ECO:0000313" key="14">
    <source>
        <dbReference type="Proteomes" id="UP000638014"/>
    </source>
</evidence>
<keyword evidence="5 10" id="KW-0566">Pantothenate biosynthesis</keyword>
<dbReference type="InterPro" id="IPR050838">
    <property type="entry name" value="Ketopantoate_reductase"/>
</dbReference>
<dbReference type="Pfam" id="PF08546">
    <property type="entry name" value="ApbA_C"/>
    <property type="match status" value="1"/>
</dbReference>
<feature type="domain" description="Ketopantoate reductase N-terminal" evidence="11">
    <location>
        <begin position="3"/>
        <end position="144"/>
    </location>
</feature>
<evidence type="ECO:0000256" key="1">
    <source>
        <dbReference type="ARBA" id="ARBA00004994"/>
    </source>
</evidence>